<dbReference type="GO" id="GO:0010071">
    <property type="term" value="P:root meristem specification"/>
    <property type="evidence" value="ECO:0007669"/>
    <property type="project" value="TreeGrafter"/>
</dbReference>
<evidence type="ECO:0000256" key="6">
    <source>
        <dbReference type="SAM" id="MobiDB-lite"/>
    </source>
</evidence>
<dbReference type="Pfam" id="PF07227">
    <property type="entry name" value="PHD_Oberon"/>
    <property type="match status" value="1"/>
</dbReference>
<keyword evidence="3" id="KW-0863">Zinc-finger</keyword>
<reference evidence="8" key="1">
    <citation type="submission" date="2020-05" db="EMBL/GenBank/DDBJ databases">
        <title>WGS assembly of Panicum virgatum.</title>
        <authorList>
            <person name="Lovell J.T."/>
            <person name="Jenkins J."/>
            <person name="Shu S."/>
            <person name="Juenger T.E."/>
            <person name="Schmutz J."/>
        </authorList>
    </citation>
    <scope>NUCLEOTIDE SEQUENCE</scope>
    <source>
        <strain evidence="8">AP13</strain>
    </source>
</reference>
<proteinExistence type="predicted"/>
<dbReference type="PANTHER" id="PTHR21736:SF38">
    <property type="entry name" value="PROTEIN OBERON 3"/>
    <property type="match status" value="1"/>
</dbReference>
<evidence type="ECO:0000259" key="7">
    <source>
        <dbReference type="Pfam" id="PF07227"/>
    </source>
</evidence>
<keyword evidence="5" id="KW-0539">Nucleus</keyword>
<protein>
    <recommendedName>
        <fullName evidence="7">Oberon-like PHD finger domain-containing protein</fullName>
    </recommendedName>
</protein>
<dbReference type="InterPro" id="IPR004082">
    <property type="entry name" value="OBERON"/>
</dbReference>
<feature type="compositionally biased region" description="Low complexity" evidence="6">
    <location>
        <begin position="1"/>
        <end position="20"/>
    </location>
</feature>
<evidence type="ECO:0000313" key="8">
    <source>
        <dbReference type="EMBL" id="KAG2542224.1"/>
    </source>
</evidence>
<keyword evidence="4" id="KW-0862">Zinc</keyword>
<gene>
    <name evidence="8" type="ORF">PVAP13_9NG848000</name>
</gene>
<feature type="domain" description="Oberon-like PHD finger" evidence="7">
    <location>
        <begin position="382"/>
        <end position="506"/>
    </location>
</feature>
<dbReference type="GO" id="GO:0005634">
    <property type="term" value="C:nucleus"/>
    <property type="evidence" value="ECO:0007669"/>
    <property type="project" value="UniProtKB-SubCell"/>
</dbReference>
<evidence type="ECO:0000256" key="1">
    <source>
        <dbReference type="ARBA" id="ARBA00004123"/>
    </source>
</evidence>
<sequence>MFGDADGSKDASAAAPGSSAPEPPFPNRELTLSSYLCDKPPLASAAAAGPSSPPNPAAAAALAAEDAAASAKLCVERDFLHLSAPKRGDPPGDDSSVVGGKKPRLDSLQLSLSLSNDAPAPPPSSQPPPSQLASLLPSDGDLRGGSAATAAAAAAVPAAPPPRRTYSANTGRTRSINSDDMSYSYSVFSHNPSCSLTHNSTDIYAAGEGTNGSVHSRFNFRPMGDGSVAFATAPLKEGTSSFPTELPARLVASAAALSAGGSFDGSRGGMHSSRPDRILREIVSDSVATMAQVLQDFPSETLEVLRETVRNMIDAPERRDELSSLQRKLERRSDLTAETLGRANKTQLEILVAIKTGMAMFVTGKGRVSSSELVEMFLLTRCRNLNCKSALPVDDCECKICSTKKGFCNACMCPVCQKFDCAANTCSWVGCDVCSHWCHAACALERNLIRPGPTLKGAMGITEMQFQCLGCNHASEMFGFVKEVFNCCAENWSPETQMKELDFVRKIFAASEDFEGKGLHAKAEEVLSMLAKKLITPSEATSSMLQFFKCEILFTPLHSSMYKLKFSECIAACFGILLPQSCRNSDIFVNLSGIRS</sequence>
<comment type="caution">
    <text evidence="8">The sequence shown here is derived from an EMBL/GenBank/DDBJ whole genome shotgun (WGS) entry which is preliminary data.</text>
</comment>
<dbReference type="GO" id="GO:0008270">
    <property type="term" value="F:zinc ion binding"/>
    <property type="evidence" value="ECO:0007669"/>
    <property type="project" value="UniProtKB-KW"/>
</dbReference>
<evidence type="ECO:0000256" key="4">
    <source>
        <dbReference type="ARBA" id="ARBA00022833"/>
    </source>
</evidence>
<dbReference type="EMBL" id="CM029054">
    <property type="protein sequence ID" value="KAG2542224.1"/>
    <property type="molecule type" value="Genomic_DNA"/>
</dbReference>
<evidence type="ECO:0000256" key="3">
    <source>
        <dbReference type="ARBA" id="ARBA00022771"/>
    </source>
</evidence>
<name>A0A8T0N543_PANVG</name>
<evidence type="ECO:0000256" key="2">
    <source>
        <dbReference type="ARBA" id="ARBA00022723"/>
    </source>
</evidence>
<dbReference type="CDD" id="cd15612">
    <property type="entry name" value="PHD_OBE1_like"/>
    <property type="match status" value="1"/>
</dbReference>
<feature type="region of interest" description="Disordered" evidence="6">
    <location>
        <begin position="83"/>
        <end position="102"/>
    </location>
</feature>
<evidence type="ECO:0000256" key="5">
    <source>
        <dbReference type="ARBA" id="ARBA00023242"/>
    </source>
</evidence>
<dbReference type="GO" id="GO:0010468">
    <property type="term" value="P:regulation of gene expression"/>
    <property type="evidence" value="ECO:0007669"/>
    <property type="project" value="TreeGrafter"/>
</dbReference>
<dbReference type="AlphaFoldDB" id="A0A8T0N543"/>
<dbReference type="GO" id="GO:0010078">
    <property type="term" value="P:maintenance of root meristem identity"/>
    <property type="evidence" value="ECO:0007669"/>
    <property type="project" value="TreeGrafter"/>
</dbReference>
<dbReference type="PANTHER" id="PTHR21736">
    <property type="entry name" value="VERNALIZATION-INSENSITIVE PROTEIN 3"/>
    <property type="match status" value="1"/>
</dbReference>
<dbReference type="InterPro" id="IPR047578">
    <property type="entry name" value="OBE1-like_PHD"/>
</dbReference>
<feature type="region of interest" description="Disordered" evidence="6">
    <location>
        <begin position="1"/>
        <end position="33"/>
    </location>
</feature>
<accession>A0A8T0N543</accession>
<keyword evidence="9" id="KW-1185">Reference proteome</keyword>
<organism evidence="8 9">
    <name type="scientific">Panicum virgatum</name>
    <name type="common">Blackwell switchgrass</name>
    <dbReference type="NCBI Taxonomy" id="38727"/>
    <lineage>
        <taxon>Eukaryota</taxon>
        <taxon>Viridiplantae</taxon>
        <taxon>Streptophyta</taxon>
        <taxon>Embryophyta</taxon>
        <taxon>Tracheophyta</taxon>
        <taxon>Spermatophyta</taxon>
        <taxon>Magnoliopsida</taxon>
        <taxon>Liliopsida</taxon>
        <taxon>Poales</taxon>
        <taxon>Poaceae</taxon>
        <taxon>PACMAD clade</taxon>
        <taxon>Panicoideae</taxon>
        <taxon>Panicodae</taxon>
        <taxon>Paniceae</taxon>
        <taxon>Panicinae</taxon>
        <taxon>Panicum</taxon>
        <taxon>Panicum sect. Hiantes</taxon>
    </lineage>
</organism>
<feature type="region of interest" description="Disordered" evidence="6">
    <location>
        <begin position="113"/>
        <end position="173"/>
    </location>
</feature>
<dbReference type="GO" id="GO:0010492">
    <property type="term" value="P:maintenance of shoot apical meristem identity"/>
    <property type="evidence" value="ECO:0007669"/>
    <property type="project" value="TreeGrafter"/>
</dbReference>
<dbReference type="Proteomes" id="UP000823388">
    <property type="component" value="Chromosome 9N"/>
</dbReference>
<evidence type="ECO:0000313" key="9">
    <source>
        <dbReference type="Proteomes" id="UP000823388"/>
    </source>
</evidence>
<feature type="compositionally biased region" description="Pro residues" evidence="6">
    <location>
        <begin position="119"/>
        <end position="130"/>
    </location>
</feature>
<dbReference type="PRINTS" id="PR01544">
    <property type="entry name" value="ARATH130DUF"/>
</dbReference>
<keyword evidence="2" id="KW-0479">Metal-binding</keyword>
<dbReference type="InterPro" id="IPR032881">
    <property type="entry name" value="Oberon-like_PHD"/>
</dbReference>
<feature type="compositionally biased region" description="Low complexity" evidence="6">
    <location>
        <begin position="147"/>
        <end position="157"/>
    </location>
</feature>
<comment type="subcellular location">
    <subcellularLocation>
        <location evidence="1">Nucleus</location>
    </subcellularLocation>
</comment>